<dbReference type="InterPro" id="IPR033729">
    <property type="entry name" value="SerRS_core"/>
</dbReference>
<dbReference type="InterPro" id="IPR006195">
    <property type="entry name" value="aa-tRNA-synth_II"/>
</dbReference>
<keyword evidence="5" id="KW-0030">Aminoacyl-tRNA synthetase</keyword>
<dbReference type="GO" id="GO:0006434">
    <property type="term" value="P:seryl-tRNA aminoacylation"/>
    <property type="evidence" value="ECO:0007669"/>
    <property type="project" value="InterPro"/>
</dbReference>
<reference evidence="12" key="1">
    <citation type="submission" date="2011-03" db="EMBL/GenBank/DDBJ databases">
        <title>The genome sequence of Vavraia culicis strain floridensis.</title>
        <authorList>
            <consortium name="The Broad Institute Genome Sequencing Platform"/>
            <person name="Cuomo C."/>
            <person name="Becnel J."/>
            <person name="Sanscrainte N."/>
            <person name="Young S.K."/>
            <person name="Zeng Q."/>
            <person name="Gargeya S."/>
            <person name="Fitzgerald M."/>
            <person name="Haas B."/>
            <person name="Abouelleil A."/>
            <person name="Alvarado L."/>
            <person name="Arachchi H.M."/>
            <person name="Berlin A."/>
            <person name="Chapman S.B."/>
            <person name="Gearin G."/>
            <person name="Goldberg J."/>
            <person name="Griggs A."/>
            <person name="Gujja S."/>
            <person name="Hansen M."/>
            <person name="Heiman D."/>
            <person name="Howarth C."/>
            <person name="Larimer J."/>
            <person name="Lui A."/>
            <person name="MacDonald P.J.P."/>
            <person name="McCowen C."/>
            <person name="Montmayeur A."/>
            <person name="Murphy C."/>
            <person name="Neiman D."/>
            <person name="Pearson M."/>
            <person name="Priest M."/>
            <person name="Roberts A."/>
            <person name="Saif S."/>
            <person name="Shea T."/>
            <person name="Sisk P."/>
            <person name="Stolte C."/>
            <person name="Sykes S."/>
            <person name="Wortman J."/>
            <person name="Nusbaum C."/>
            <person name="Birren B."/>
        </authorList>
    </citation>
    <scope>NUCLEOTIDE SEQUENCE [LARGE SCALE GENOMIC DNA]</scope>
    <source>
        <strain evidence="12">floridensis</strain>
    </source>
</reference>
<proteinExistence type="predicted"/>
<dbReference type="AlphaFoldDB" id="L2GQX2"/>
<gene>
    <name evidence="11" type="ORF">VCUG_02495</name>
</gene>
<feature type="binding site" evidence="7">
    <location>
        <position position="270"/>
    </location>
    <ligand>
        <name>L-serine</name>
        <dbReference type="ChEBI" id="CHEBI:33384"/>
    </ligand>
</feature>
<dbReference type="InParanoid" id="L2GQX2"/>
<protein>
    <recommendedName>
        <fullName evidence="1">serine--tRNA ligase</fullName>
        <ecNumber evidence="1">6.1.1.11</ecNumber>
    </recommendedName>
    <alternativeName>
        <fullName evidence="6">Seryl-tRNA synthetase</fullName>
    </alternativeName>
</protein>
<dbReference type="OMA" id="FEETLYC"/>
<dbReference type="Proteomes" id="UP000011081">
    <property type="component" value="Unassembled WGS sequence"/>
</dbReference>
<accession>L2GQX2</accession>
<dbReference type="EC" id="6.1.1.11" evidence="1"/>
<dbReference type="PANTHER" id="PTHR11778">
    <property type="entry name" value="SERYL-TRNA SYNTHETASE"/>
    <property type="match status" value="1"/>
</dbReference>
<dbReference type="InterPro" id="IPR045864">
    <property type="entry name" value="aa-tRNA-synth_II/BPL/LPL"/>
</dbReference>
<dbReference type="NCBIfam" id="TIGR00414">
    <property type="entry name" value="serS"/>
    <property type="match status" value="1"/>
</dbReference>
<keyword evidence="12" id="KW-1185">Reference proteome</keyword>
<evidence type="ECO:0000256" key="6">
    <source>
        <dbReference type="ARBA" id="ARBA00031113"/>
    </source>
</evidence>
<feature type="binding site" evidence="7">
    <location>
        <position position="324"/>
    </location>
    <ligand>
        <name>L-serine</name>
        <dbReference type="ChEBI" id="CHEBI:33384"/>
    </ligand>
</feature>
<dbReference type="Pfam" id="PF00587">
    <property type="entry name" value="tRNA-synt_2b"/>
    <property type="match status" value="1"/>
</dbReference>
<feature type="site" description="Important for serine binding" evidence="7">
    <location>
        <position position="425"/>
    </location>
</feature>
<dbReference type="EMBL" id="GL877471">
    <property type="protein sequence ID" value="ELA46019.1"/>
    <property type="molecule type" value="Genomic_DNA"/>
</dbReference>
<dbReference type="SUPFAM" id="SSF55681">
    <property type="entry name" value="Class II aaRS and biotin synthetases"/>
    <property type="match status" value="1"/>
</dbReference>
<evidence type="ECO:0000256" key="1">
    <source>
        <dbReference type="ARBA" id="ARBA00012840"/>
    </source>
</evidence>
<evidence type="ECO:0000313" key="12">
    <source>
        <dbReference type="Proteomes" id="UP000011081"/>
    </source>
</evidence>
<sequence length="465" mass="53559">MIDVKLLRDEKTRREVYESEKNRFKDPENVIRAYELDQLKIKMMYEKEKIAKGMNEACNEMKKRMKKEKESLRKVGESIGVGIEKVNINEHSKVCMDEQNTTEETCPPSSDSEALKESIATLKTRKAVLEVRIKEMDEELRKILKNIGNVLHKDVFVSKDEEHNPVISKYDSGNKRNGKLAYYDVMERLGCVDMKRGSKVSGHRGYFLFEELALLENALVRYSIDFLRSKGYMLVQTPVLLNKDVMSKTAQLSEFDEQLYSADDQYLIATSEQPLTGLYMNERLLPEQLPKKLCGQSLCFRKEAGAAGKDNKGIFRVHQFEKVEQFVVCAPGESEEVHQSMLAISEQFYQSLGLDYRVVSIVSGEMNDSACLKYDLEAYFPHSKRYRELVSCSNCTDYQARDLEVRYGITKENDKKLYCHMLNATLCAVQRTLCCLVENYQDEEGIKVPDVLVKYYGGEAIKYVN</sequence>
<organism evidence="11 12">
    <name type="scientific">Vavraia culicis (isolate floridensis)</name>
    <name type="common">Microsporidian parasite</name>
    <dbReference type="NCBI Taxonomy" id="948595"/>
    <lineage>
        <taxon>Eukaryota</taxon>
        <taxon>Fungi</taxon>
        <taxon>Fungi incertae sedis</taxon>
        <taxon>Microsporidia</taxon>
        <taxon>Pleistophoridae</taxon>
        <taxon>Vavraia</taxon>
    </lineage>
</organism>
<dbReference type="PIRSF" id="PIRSF001529">
    <property type="entry name" value="Ser-tRNA-synth_IIa"/>
    <property type="match status" value="1"/>
</dbReference>
<evidence type="ECO:0000256" key="5">
    <source>
        <dbReference type="ARBA" id="ARBA00023146"/>
    </source>
</evidence>
<dbReference type="Gene3D" id="3.30.930.10">
    <property type="entry name" value="Bira Bifunctional Protein, Domain 2"/>
    <property type="match status" value="1"/>
</dbReference>
<feature type="coiled-coil region" evidence="9">
    <location>
        <begin position="119"/>
        <end position="146"/>
    </location>
</feature>
<evidence type="ECO:0000259" key="10">
    <source>
        <dbReference type="PROSITE" id="PS50862"/>
    </source>
</evidence>
<dbReference type="GeneID" id="19880356"/>
<keyword evidence="4 8" id="KW-0067">ATP-binding</keyword>
<dbReference type="GO" id="GO:0004828">
    <property type="term" value="F:serine-tRNA ligase activity"/>
    <property type="evidence" value="ECO:0007669"/>
    <property type="project" value="UniProtKB-EC"/>
</dbReference>
<dbReference type="InterPro" id="IPR042103">
    <property type="entry name" value="SerRS_1_N_sf"/>
</dbReference>
<dbReference type="InterPro" id="IPR002314">
    <property type="entry name" value="aa-tRNA-synt_IIb"/>
</dbReference>
<evidence type="ECO:0000256" key="9">
    <source>
        <dbReference type="SAM" id="Coils"/>
    </source>
</evidence>
<dbReference type="PRINTS" id="PR00981">
    <property type="entry name" value="TRNASYNTHSER"/>
</dbReference>
<dbReference type="OrthoDB" id="10264585at2759"/>
<dbReference type="RefSeq" id="XP_008075502.1">
    <property type="nucleotide sequence ID" value="XM_008077311.1"/>
</dbReference>
<dbReference type="Gene3D" id="1.10.287.40">
    <property type="entry name" value="Serine-tRNA synthetase, tRNA binding domain"/>
    <property type="match status" value="1"/>
</dbReference>
<keyword evidence="2 11" id="KW-0436">Ligase</keyword>
<feature type="binding site" evidence="7">
    <location>
        <position position="301"/>
    </location>
    <ligand>
        <name>L-serine</name>
        <dbReference type="ChEBI" id="CHEBI:33384"/>
    </ligand>
</feature>
<evidence type="ECO:0000313" key="11">
    <source>
        <dbReference type="EMBL" id="ELA46019.1"/>
    </source>
</evidence>
<dbReference type="FunCoup" id="L2GQX2">
    <property type="interactions" value="200"/>
</dbReference>
<name>L2GQX2_VAVCU</name>
<dbReference type="STRING" id="948595.L2GQX2"/>
<evidence type="ECO:0000256" key="3">
    <source>
        <dbReference type="ARBA" id="ARBA00022741"/>
    </source>
</evidence>
<keyword evidence="9" id="KW-0175">Coiled coil</keyword>
<evidence type="ECO:0000256" key="8">
    <source>
        <dbReference type="PIRSR" id="PIRSR001529-2"/>
    </source>
</evidence>
<evidence type="ECO:0000256" key="4">
    <source>
        <dbReference type="ARBA" id="ARBA00022840"/>
    </source>
</evidence>
<feature type="binding site" evidence="8">
    <location>
        <begin position="388"/>
        <end position="391"/>
    </location>
    <ligand>
        <name>ATP</name>
        <dbReference type="ChEBI" id="CHEBI:30616"/>
    </ligand>
</feature>
<feature type="domain" description="Aminoacyl-transfer RNA synthetases class-II family profile" evidence="10">
    <location>
        <begin position="181"/>
        <end position="449"/>
    </location>
</feature>
<feature type="binding site" evidence="8">
    <location>
        <begin position="317"/>
        <end position="320"/>
    </location>
    <ligand>
        <name>ATP</name>
        <dbReference type="ChEBI" id="CHEBI:30616"/>
    </ligand>
</feature>
<dbReference type="HOGENOM" id="CLU_023797_0_1_1"/>
<dbReference type="CDD" id="cd00770">
    <property type="entry name" value="SerRS_core"/>
    <property type="match status" value="1"/>
</dbReference>
<feature type="binding site" evidence="7">
    <location>
        <position position="423"/>
    </location>
    <ligand>
        <name>L-serine</name>
        <dbReference type="ChEBI" id="CHEBI:33384"/>
    </ligand>
</feature>
<feature type="binding site" evidence="8">
    <location>
        <begin position="301"/>
        <end position="303"/>
    </location>
    <ligand>
        <name>ATP</name>
        <dbReference type="ChEBI" id="CHEBI:30616"/>
    </ligand>
</feature>
<dbReference type="GO" id="GO:0005524">
    <property type="term" value="F:ATP binding"/>
    <property type="evidence" value="ECO:0007669"/>
    <property type="project" value="UniProtKB-KW"/>
</dbReference>
<keyword evidence="3" id="KW-0547">Nucleotide-binding</keyword>
<dbReference type="InterPro" id="IPR002317">
    <property type="entry name" value="Ser-tRNA-ligase_type_1"/>
</dbReference>
<evidence type="ECO:0000256" key="7">
    <source>
        <dbReference type="PIRSR" id="PIRSR001529-1"/>
    </source>
</evidence>
<dbReference type="PROSITE" id="PS50862">
    <property type="entry name" value="AA_TRNA_LIGASE_II"/>
    <property type="match status" value="1"/>
</dbReference>
<dbReference type="VEuPathDB" id="MicrosporidiaDB:VCUG_02495"/>
<evidence type="ECO:0000256" key="2">
    <source>
        <dbReference type="ARBA" id="ARBA00022598"/>
    </source>
</evidence>